<dbReference type="PROSITE" id="PS50095">
    <property type="entry name" value="PLAT"/>
    <property type="match status" value="2"/>
</dbReference>
<dbReference type="Pfam" id="PF01477">
    <property type="entry name" value="PLAT"/>
    <property type="match status" value="2"/>
</dbReference>
<feature type="chain" id="PRO_5035441391" evidence="12">
    <location>
        <begin position="24"/>
        <end position="4679"/>
    </location>
</feature>
<dbReference type="Gene3D" id="3.10.100.10">
    <property type="entry name" value="Mannose-Binding Protein A, subunit A"/>
    <property type="match status" value="1"/>
</dbReference>
<dbReference type="Gene3D" id="2.60.60.20">
    <property type="entry name" value="PLAT/LH2 domain"/>
    <property type="match status" value="2"/>
</dbReference>
<feature type="compositionally biased region" description="Polar residues" evidence="10">
    <location>
        <begin position="2348"/>
        <end position="2366"/>
    </location>
</feature>
<comment type="subcellular location">
    <subcellularLocation>
        <location evidence="1">Membrane</location>
        <topology evidence="1">Multi-pass membrane protein</topology>
    </subcellularLocation>
</comment>
<dbReference type="PANTHER" id="PTHR10877:SF194">
    <property type="entry name" value="LOCATION OF VULVA DEFECTIVE 1"/>
    <property type="match status" value="1"/>
</dbReference>
<feature type="transmembrane region" description="Helical" evidence="11">
    <location>
        <begin position="2295"/>
        <end position="2314"/>
    </location>
</feature>
<dbReference type="InterPro" id="IPR016187">
    <property type="entry name" value="CTDL_fold"/>
</dbReference>
<evidence type="ECO:0000256" key="11">
    <source>
        <dbReference type="SAM" id="Phobius"/>
    </source>
</evidence>
<dbReference type="Pfam" id="PF08016">
    <property type="entry name" value="PKD_channel"/>
    <property type="match status" value="2"/>
</dbReference>
<evidence type="ECO:0000256" key="6">
    <source>
        <dbReference type="ARBA" id="ARBA00023136"/>
    </source>
</evidence>
<feature type="region of interest" description="Disordered" evidence="10">
    <location>
        <begin position="3854"/>
        <end position="3873"/>
    </location>
</feature>
<feature type="transmembrane region" description="Helical" evidence="11">
    <location>
        <begin position="4523"/>
        <end position="4545"/>
    </location>
</feature>
<feature type="domain" description="GAIN-B" evidence="15">
    <location>
        <begin position="1116"/>
        <end position="1267"/>
    </location>
</feature>
<dbReference type="GO" id="GO:0016020">
    <property type="term" value="C:membrane"/>
    <property type="evidence" value="ECO:0007669"/>
    <property type="project" value="UniProtKB-SubCell"/>
</dbReference>
<dbReference type="SMART" id="SM00308">
    <property type="entry name" value="LH2"/>
    <property type="match status" value="2"/>
</dbReference>
<dbReference type="Pfam" id="PF00059">
    <property type="entry name" value="Lectin_C"/>
    <property type="match status" value="1"/>
</dbReference>
<evidence type="ECO:0000259" key="15">
    <source>
        <dbReference type="PROSITE" id="PS50221"/>
    </source>
</evidence>
<feature type="transmembrane region" description="Helical" evidence="11">
    <location>
        <begin position="1817"/>
        <end position="1836"/>
    </location>
</feature>
<dbReference type="SUPFAM" id="SSF49723">
    <property type="entry name" value="Lipase/lipooxygenase domain (PLAT/LH2 domain)"/>
    <property type="match status" value="2"/>
</dbReference>
<dbReference type="InterPro" id="IPR001024">
    <property type="entry name" value="PLAT/LH2_dom"/>
</dbReference>
<feature type="transmembrane region" description="Helical" evidence="11">
    <location>
        <begin position="2264"/>
        <end position="2283"/>
    </location>
</feature>
<evidence type="ECO:0000259" key="13">
    <source>
        <dbReference type="PROSITE" id="PS50041"/>
    </source>
</evidence>
<keyword evidence="5 11" id="KW-1133">Transmembrane helix</keyword>
<feature type="transmembrane region" description="Helical" evidence="11">
    <location>
        <begin position="2102"/>
        <end position="2121"/>
    </location>
</feature>
<evidence type="ECO:0000256" key="3">
    <source>
        <dbReference type="ARBA" id="ARBA00022692"/>
    </source>
</evidence>
<reference evidence="16" key="1">
    <citation type="submission" date="2022-01" db="EMBL/GenBank/DDBJ databases">
        <authorList>
            <person name="Braso-Vives M."/>
        </authorList>
    </citation>
    <scope>NUCLEOTIDE SEQUENCE</scope>
</reference>
<feature type="transmembrane region" description="Helical" evidence="11">
    <location>
        <begin position="1698"/>
        <end position="1720"/>
    </location>
</feature>
<keyword evidence="3 11" id="KW-0812">Transmembrane</keyword>
<dbReference type="InterPro" id="IPR013122">
    <property type="entry name" value="PKD1_2_channel"/>
</dbReference>
<dbReference type="InterPro" id="IPR000203">
    <property type="entry name" value="GPS"/>
</dbReference>
<dbReference type="Gene3D" id="2.60.220.50">
    <property type="match status" value="2"/>
</dbReference>
<feature type="domain" description="C-type lectin" evidence="13">
    <location>
        <begin position="2443"/>
        <end position="2560"/>
    </location>
</feature>
<dbReference type="Proteomes" id="UP000838412">
    <property type="component" value="Chromosome 10"/>
</dbReference>
<evidence type="ECO:0000313" key="16">
    <source>
        <dbReference type="EMBL" id="CAH1237996.1"/>
    </source>
</evidence>
<feature type="region of interest" description="Disordered" evidence="10">
    <location>
        <begin position="1563"/>
        <end position="1607"/>
    </location>
</feature>
<evidence type="ECO:0000256" key="12">
    <source>
        <dbReference type="SAM" id="SignalP"/>
    </source>
</evidence>
<feature type="compositionally biased region" description="Basic and acidic residues" evidence="10">
    <location>
        <begin position="1573"/>
        <end position="1586"/>
    </location>
</feature>
<feature type="transmembrane region" description="Helical" evidence="11">
    <location>
        <begin position="4395"/>
        <end position="4414"/>
    </location>
</feature>
<feature type="region of interest" description="Disordered" evidence="10">
    <location>
        <begin position="2346"/>
        <end position="2370"/>
    </location>
</feature>
<evidence type="ECO:0000313" key="17">
    <source>
        <dbReference type="Proteomes" id="UP000838412"/>
    </source>
</evidence>
<feature type="transmembrane region" description="Helical" evidence="11">
    <location>
        <begin position="3946"/>
        <end position="3970"/>
    </location>
</feature>
<dbReference type="InterPro" id="IPR003915">
    <property type="entry name" value="PKD_2"/>
</dbReference>
<dbReference type="Pfam" id="PF20519">
    <property type="entry name" value="Polycystin_dom"/>
    <property type="match status" value="2"/>
</dbReference>
<dbReference type="FunFam" id="2.60.60.20:FF:000019">
    <property type="entry name" value="Uncharacterized protein"/>
    <property type="match status" value="2"/>
</dbReference>
<evidence type="ECO:0000256" key="2">
    <source>
        <dbReference type="ARBA" id="ARBA00007200"/>
    </source>
</evidence>
<keyword evidence="6 11" id="KW-0472">Membrane</keyword>
<feature type="transmembrane region" description="Helical" evidence="11">
    <location>
        <begin position="1536"/>
        <end position="1557"/>
    </location>
</feature>
<feature type="signal peptide" evidence="12">
    <location>
        <begin position="1"/>
        <end position="23"/>
    </location>
</feature>
<dbReference type="SMART" id="SM00303">
    <property type="entry name" value="GPS"/>
    <property type="match status" value="2"/>
</dbReference>
<feature type="transmembrane region" description="Helical" evidence="11">
    <location>
        <begin position="2190"/>
        <end position="2210"/>
    </location>
</feature>
<dbReference type="SMART" id="SM00034">
    <property type="entry name" value="CLECT"/>
    <property type="match status" value="1"/>
</dbReference>
<keyword evidence="17" id="KW-1185">Reference proteome</keyword>
<dbReference type="Gene3D" id="1.10.287.70">
    <property type="match status" value="2"/>
</dbReference>
<comment type="caution">
    <text evidence="9">Lacks conserved residue(s) required for the propagation of feature annotation.</text>
</comment>
<sequence>MDKLLLCTAILSVAAVFLPRVESSRCRRDVAAPSCSCRDGVAVSGTCSLCSCTADGQPRDCCLSTPCREYVRRGCFRDSGTRSMTTLEGTDPRLDGHYSVRENPIEKCYQVALSQGLVAFSVQERWCFGSSIWGRYGIYGPGWGCAEDGTGGFWANEGYDIYGPGVKTPCETLNATGCTLPTSAPVYEAPGDQPCYVTVDIHEGIRSIDNPLRVHQCGNIVIHSLVSFQCTHAYQGSVQWTVRKNDEQVLSLEVLPDQDDVFSDKLRLDLPSNTLPPGLFMVQVTVTMNVPEIGHTSIGVAHTWLEVLPFPIVARVTGNSARTLPLIHLYIVAVLSHDPDCQVPSDQLSYAWSCEAVSYPNPPVTSGNISACEALLGDQEADSNPDGGILHFHLLTKPVPLNSIVKVSVVISAEGHQPGYTYINIHTVDVPEYKMICSANCNPGDLLAHEMFHLTMPPIIDTSGPYTWTLEEAPADFPGLDWTNDILLVNENNLKVRPNVFTVPGNYTIRATNYLDPGLPRIAEYRFLVIRNPVPRRLLQDSSAEIPPDVCSIIPAQGASLVDKFCIVCEDFYDELGPLRMDFTYKVEPDGVETATVKFPGESLATAGDIVLQLFSGWVSYTPMLHIAPGSITVQVLVSSADGRTTTVRLDPIFVASPGKDALIAYTEVFFDSQFGPFYNLLSMRTSAETFVSVVTAASVVATLANKGEDITEVTDIVAENMANVELQDYDGIVGLANTILLVTAFPEYVSGDAQVNSAVSLKHASETLREMSQDNGLPVDEVNMATAFTFTGAAHVFKASEVKAISEQEDGVGFSSMLEKNKDATTKTFQALDVLDDIYLLNMMPAYNDDDLFADFYTSKFSATSFASRRSESVLVGESLQLFIRCCKVWGSSPQPQAALLAFPHRSRLSPVLATFALARFRATQFLLGKSAPGGRDSLGAVDIILYITVVQLLENRRVDIHGMHMLRQSFIFVQIHVRIKRQDPADPSERLYTVAGVSDSFVRVPSFAALAGDGCPRGETVGVQFLESNFNPFEYSNNSRFVESDVIGLAVKCGNSTVPVSDLVEPIDILARRENKSLDELMYIFTTSSLLGDISFFHVHAKRNMSSMSFSLDFNSTLFPHDVTLWLSKHEPPTPDNYDWTTTLPVSDGELFAIPWINGTSLTSSAYQWLLPEDAITDEDVDVHNMTDYFIGVRFGSESDRASGETVDFTLYAFETSCVYFEENGNHLWQSDGCRVGLVSNITHIHCRCDHLTKFAGFVAPNPLNIQEALSANILENPAGLTLVLTVFASYVMGIVWARKVDRKDIAKAGVGLLPGHKLNPRKECQYVITVYTGFRGNAGTTAEVTLVLYGSQYESPPFTLRDDNRCLYEQGSVDSFLVSTEEPLGVLTHMRVWHNNAGFSPSWYLSQIVVVNRGTNVPDFFLCNRWFAVDEDDGKIERAIPTSVEEDITRFRNLFLAKSSRDMNDGHLWFSVKGRPARSPFTRVQRLSCCLTLLYSTMITNIMFFGRGDDFDPPEPLRIAGVKINPPISLPQLMIGIQSALIILPVNLLIVFLFRNSGTPAPKKGSGKRSNSEPGRRDVEVSHRRPKKQPVSISNYPDTQSVRYPRDRPVVGVHKLRVLQSSLGDGVEERSKMRDVDKDNAGLGQRLSLPWWWVFIGWLLVWSASFVAAFFTVLYTLSFGRAKAEAWVCTFVTSFVSDLFLVQPVKLVLVAVIFALFTKKPVEDEDPPPKPTRDDEEYIIYNKIYVPQDDVPTTQNNLGTSATGWMRYFTTNRAAENGTNSKFPAEERSTSPPDESVLAEARARSAEKRKRRAAVLEVIVFGLFVTVIMLTAYQERSPLAFHMTQNVKEQIVEGEFSDIKDIESFWSWVEHDLIPTTRSADWYNGQATSADTVLQDMLNHPLDAVQLRQVRLKQGKLCDVPKRMRHLRPLCTVGFSKSTEDVDDYTQGWISLNETVNSTGTVTCTPTSPTPTSTVSTPVTGADCTSSLLTPGEMETPWKYSLASLIDSFPYFGLHGTYHTGGYLAPLGKTRASGLRSVTFLQQRRWLDERTRAVFVELILYNPHANLFSSVTLAVEFTKLGAAYRGAEVVTLRLIQHDAILLLVLRAVLAVFILFFAIKEVKRLLARPMEYLKDFWSWMENLVIIVGIATLGVYFKAQTIIDEAAEQRTSSSAVFSLYKSAVSWFQVYTYLLALLICCGTLKFIRLLRFNSHVHALTMTVRKSSRPLLQFTFMAGIVLMAFTQMGNLLFGTKLQDYKNIPTSLQSLCTMMLGSFDFYALVDGHWVLGPLMFFSYQVMMQFILLSMFMAILMDVYAEESQDPNTDDLRMVGFIRETTSEAVGKANRTLSNVGKRNSTKTPQTRTPDLDNRRKFSNVFEELAAILSVAVVSLPRVESSRCRRDVAAPSCSCRDGVAAANGTCSLCSCTGDGHGCPVADYAQFNGICYKGFAEPKSHAEARQTCEADGGILAMPKDSATNTFLTNLAEIVGGRWLGLTDANNDGQWEFDDGQPLTSSDFSDWLPGEPAPVNGRGGCVGYWEFGPKWDEKDCSFLRGFICQLYEDFLLSVQCETLHATGCSLTSATDEPPGDVTQPCNVTVDIHEGIRSADNPLRVHQCGNITLLPLVSIRCNHTYKVSVRWTVRGNDTVTLPLDSFHEFLPEGHANELKLDLPAKTLPAGLFLAQVTVTMEVPEIGHTSIGVAQTWLEVVPFPIVAKVTGNSARTLPLLHLYIIALLYHDPDCQIPSDQLSYAWSCEAVSYPNPPVTSGDLLACEALLGDLQADSDPDGGSLHFDLLTKPVPLNSIVKVSLVISAEGHQPGYTYINVHIVDVPGYGEYRMICSANCNPGDLLAHEMFHLTMPSTIDTSGPYTWTLEEAPADFPGLDWTNDILLLDSSNLKVRPNVFTVPGNYTIRTTTYIDPAFPRIAEYRFLVIRNPVPRRLLQDSSAEIPPDVCTIIPAEGVSLVDKFCIVCEEFYDELGPLRMDIRYKIEPENVELAAVKFPGEGPATPLAIVVNAYSGWVFYTPMLDIVSGNIIIELVASSADGRSTTVIMDPILITAPDRGRLIALADEMSDSQVEPFYSLLALGYSAEAFMSSVTVGAIAASLANRGEDITEVTDIVAENMANVELQDYDGIVGLATTILLVTAFPEYVSGNAQVDSSTCMQHLFETLRYLSGNNTLTEREVNIATAFIFTGAVHVFKASEVKALAEQEGGVGFSDMLAKNKEATTKTFQALDVLDDIYLLNMMPAYDDDNLFADIYTSKIHVRIEREDPADPSERLYTVAGVSDSFVRVPSISALVGDDCPGGETVGVQFLESNFNPFEYSNNSRIIESDVTGLAVKCGNSTVPVSDLGEPIDILTRRENKSLDDWMDTFTTSSLLGDISIFHVHARNNMSSMSFSLDFNTTLFPQDVTLWLRKHEPPTPDNYTWTTTLPVPDNEVFAVPWVNGTSLTSNAHQWFLPEDEIAITDEDVDMHNKTDYFIGVRFGSESDRASGETVNFTLYAFETSCVYFEENGTHLWQRDGCRVGLMSNTTHIHCQCDHLTKFAGFVAPNPLNIQEALSANILENPAGLILVLTVFASYVMGIVWARKADRKDIAKAGVGLLPGHKLNPRKECQYVITVYTGFRGNAGTTAEITLVLYGSQYESPPFTLRDDNRCLFEQGSVDSFMVSTEEPLGVLTHMRVWHNNAGFSPSWYLSQIVVVNRGTNAPDFFLCNRWFAVDEDDGKIERAIPTSVVEDITRFRNLFLAKSSRDMNDGHLWFSVKGRPARSPFTRVQRLSCCLTLLYSTMITNIMFFGRGDDFDPPEPLRIAGVKINPPISLPQLMIGIQSALIILPVNLLIVFLFRNSGTPTPKKSSGKKSNSEPGRRVLEVSYRRPKKEQAFNSDNPDVPSVWYSTYRPVVGVHKLRVPQSSWDDGVEERSKMRDLDKDNAGLEQKSSLPWWGALVGWLLVWSASFVAAFFTVLYTLSFGRAKAEAWVFTFVASFVSDLFLVQPVKLLLVAMLFALFTKKPVEDEDPPPKPTGDDEEYMIYNEGDSPTWRKSGTSATSWTRYFTTNRAADCATNSKFPAEERSTSPLDESVLAEARARSAEKRKRRAAVLEVIVFGLFVTVIMLTAYQGRSPLAFYMTQNLKGQIVEGDFSGIKDIDSFWSWVEDDLIPTTRSAEWYNGQATSADTVLQDMLTHPLDAVQLRQVRLKQGQLCETPKTMQHITPLCTTGFSKLTEDVDDYTQGWIPLNKTVNNTGTVTCTPTSPTPTSTVGTPVTGADCTSSLLTPEEMETPWKYNLASLIDTTFFVYPGFPYFGLHGTYHTGGYLAPLGKTRASGLRSATFLQQRGWLDERTRAVFVELILYNPHANLFSSVTLAVEFTNLGAAYKGAEVVTLRLIQHDAILLLALRAVLAVFILFFAIKEVKRLLSRPMEYLADFWSWMELLVIIVGIATLGVYFNAQFIIDEAAEQRTSSSAVFSLYKSAVSWFQVYTYLLALLICCGTLKFIRLLRFNSHVHALAMTLRKSSRPVLQFTFMAGIVLMAFTQMGNLLFGTKLQDYKNIPTSLQSLCTMMLGSFDFDALVDGHWVLGPLMFFSYQVMMQFILLSMFMAILMDVYAEKSQDPNTDDLRMVGFIRDTTSGAVGKVNLTLSKVGKRNSTKTAQTRRPDLDNRRKFSNVFEELAGKI</sequence>
<feature type="region of interest" description="Disordered" evidence="10">
    <location>
        <begin position="1780"/>
        <end position="1801"/>
    </location>
</feature>
<feature type="transmembrane region" description="Helical" evidence="11">
    <location>
        <begin position="4434"/>
        <end position="4457"/>
    </location>
</feature>
<dbReference type="EMBL" id="OV696695">
    <property type="protein sequence ID" value="CAH1237996.1"/>
    <property type="molecule type" value="Genomic_DNA"/>
</dbReference>
<evidence type="ECO:0000256" key="4">
    <source>
        <dbReference type="ARBA" id="ARBA00022729"/>
    </source>
</evidence>
<accession>A0A8J9VXA9</accession>
<dbReference type="InterPro" id="IPR057244">
    <property type="entry name" value="GAIN_B"/>
</dbReference>
<name>A0A8J9VXA9_BRALA</name>
<dbReference type="PANTHER" id="PTHR10877">
    <property type="entry name" value="POLYCYSTIN FAMILY MEMBER"/>
    <property type="match status" value="1"/>
</dbReference>
<evidence type="ECO:0000256" key="5">
    <source>
        <dbReference type="ARBA" id="ARBA00022989"/>
    </source>
</evidence>
<dbReference type="Pfam" id="PF01825">
    <property type="entry name" value="GPS"/>
    <property type="match status" value="2"/>
</dbReference>
<feature type="transmembrane region" description="Helical" evidence="11">
    <location>
        <begin position="3782"/>
        <end position="3801"/>
    </location>
</feature>
<feature type="transmembrane region" description="Helical" evidence="11">
    <location>
        <begin position="4477"/>
        <end position="4503"/>
    </location>
</feature>
<feature type="transmembrane region" description="Helical" evidence="11">
    <location>
        <begin position="1490"/>
        <end position="1509"/>
    </location>
</feature>
<protein>
    <submittedName>
        <fullName evidence="16">PKD1L3 protein</fullName>
    </submittedName>
</protein>
<feature type="transmembrane region" description="Helical" evidence="11">
    <location>
        <begin position="3828"/>
        <end position="3849"/>
    </location>
</feature>
<feature type="domain" description="GAIN-B" evidence="15">
    <location>
        <begin position="3406"/>
        <end position="3559"/>
    </location>
</feature>
<dbReference type="GO" id="GO:0050982">
    <property type="term" value="P:detection of mechanical stimulus"/>
    <property type="evidence" value="ECO:0007669"/>
    <property type="project" value="TreeGrafter"/>
</dbReference>
<dbReference type="SUPFAM" id="SSF56436">
    <property type="entry name" value="C-type lectin-like"/>
    <property type="match status" value="1"/>
</dbReference>
<dbReference type="InterPro" id="IPR051223">
    <property type="entry name" value="Polycystin"/>
</dbReference>
<proteinExistence type="inferred from homology"/>
<organism evidence="16 17">
    <name type="scientific">Branchiostoma lanceolatum</name>
    <name type="common">Common lancelet</name>
    <name type="synonym">Amphioxus lanceolatum</name>
    <dbReference type="NCBI Taxonomy" id="7740"/>
    <lineage>
        <taxon>Eukaryota</taxon>
        <taxon>Metazoa</taxon>
        <taxon>Chordata</taxon>
        <taxon>Cephalochordata</taxon>
        <taxon>Leptocardii</taxon>
        <taxon>Amphioxiformes</taxon>
        <taxon>Branchiostomatidae</taxon>
        <taxon>Branchiostoma</taxon>
    </lineage>
</organism>
<feature type="transmembrane region" description="Helical" evidence="11">
    <location>
        <begin position="1654"/>
        <end position="1678"/>
    </location>
</feature>
<dbReference type="InterPro" id="IPR036392">
    <property type="entry name" value="PLAT/LH2_dom_sf"/>
</dbReference>
<dbReference type="InterPro" id="IPR001304">
    <property type="entry name" value="C-type_lectin-like"/>
</dbReference>
<dbReference type="GO" id="GO:0005262">
    <property type="term" value="F:calcium channel activity"/>
    <property type="evidence" value="ECO:0007669"/>
    <property type="project" value="TreeGrafter"/>
</dbReference>
<gene>
    <name evidence="16" type="primary">PKD1L3</name>
    <name evidence="16" type="ORF">BLAG_LOCUS2766</name>
</gene>
<evidence type="ECO:0000256" key="7">
    <source>
        <dbReference type="ARBA" id="ARBA00023157"/>
    </source>
</evidence>
<dbReference type="PROSITE" id="PS50221">
    <property type="entry name" value="GAIN_B"/>
    <property type="match status" value="2"/>
</dbReference>
<feature type="transmembrane region" description="Helical" evidence="11">
    <location>
        <begin position="2230"/>
        <end position="2252"/>
    </location>
</feature>
<feature type="transmembrane region" description="Helical" evidence="11">
    <location>
        <begin position="1281"/>
        <end position="1300"/>
    </location>
</feature>
<dbReference type="InterPro" id="IPR016186">
    <property type="entry name" value="C-type_lectin-like/link_sf"/>
</dbReference>
<dbReference type="CDD" id="cd00037">
    <property type="entry name" value="CLECT"/>
    <property type="match status" value="1"/>
</dbReference>
<feature type="transmembrane region" description="Helical" evidence="11">
    <location>
        <begin position="3982"/>
        <end position="4012"/>
    </location>
</feature>
<dbReference type="PRINTS" id="PR01433">
    <property type="entry name" value="POLYCYSTIN2"/>
</dbReference>
<comment type="similarity">
    <text evidence="2">Belongs to the polycystin family.</text>
</comment>
<evidence type="ECO:0000256" key="8">
    <source>
        <dbReference type="ARBA" id="ARBA00023180"/>
    </source>
</evidence>
<evidence type="ECO:0000256" key="10">
    <source>
        <dbReference type="SAM" id="MobiDB-lite"/>
    </source>
</evidence>
<feature type="compositionally biased region" description="Polar residues" evidence="10">
    <location>
        <begin position="1594"/>
        <end position="1605"/>
    </location>
</feature>
<feature type="transmembrane region" description="Helical" evidence="11">
    <location>
        <begin position="3573"/>
        <end position="3592"/>
    </location>
</feature>
<dbReference type="InterPro" id="IPR046791">
    <property type="entry name" value="Polycystin_dom"/>
</dbReference>
<dbReference type="FunFam" id="1.10.287.70:FF:000333">
    <property type="entry name" value="Uncharacterized protein"/>
    <property type="match status" value="2"/>
</dbReference>
<evidence type="ECO:0000259" key="14">
    <source>
        <dbReference type="PROSITE" id="PS50095"/>
    </source>
</evidence>
<dbReference type="OrthoDB" id="2121937at2759"/>
<dbReference type="InterPro" id="IPR002859">
    <property type="entry name" value="PKD/REJ-like"/>
</dbReference>
<dbReference type="GO" id="GO:0005509">
    <property type="term" value="F:calcium ion binding"/>
    <property type="evidence" value="ECO:0007669"/>
    <property type="project" value="InterPro"/>
</dbReference>
<feature type="transmembrane region" description="Helical" evidence="11">
    <location>
        <begin position="4585"/>
        <end position="4606"/>
    </location>
</feature>
<feature type="transmembrane region" description="Helical" evidence="11">
    <location>
        <begin position="4103"/>
        <end position="4122"/>
    </location>
</feature>
<dbReference type="PROSITE" id="PS50041">
    <property type="entry name" value="C_TYPE_LECTIN_2"/>
    <property type="match status" value="1"/>
</dbReference>
<dbReference type="InterPro" id="IPR046338">
    <property type="entry name" value="GAIN_dom_sf"/>
</dbReference>
<evidence type="ECO:0000256" key="1">
    <source>
        <dbReference type="ARBA" id="ARBA00004141"/>
    </source>
</evidence>
<feature type="domain" description="PLAT" evidence="14">
    <location>
        <begin position="3619"/>
        <end position="3736"/>
    </location>
</feature>
<evidence type="ECO:0000256" key="9">
    <source>
        <dbReference type="PROSITE-ProRule" id="PRU00152"/>
    </source>
</evidence>
<keyword evidence="8" id="KW-0325">Glycoprotein</keyword>
<feature type="domain" description="PLAT" evidence="14">
    <location>
        <begin position="1327"/>
        <end position="1444"/>
    </location>
</feature>
<feature type="transmembrane region" description="Helical" evidence="11">
    <location>
        <begin position="2141"/>
        <end position="2158"/>
    </location>
</feature>
<keyword evidence="4 12" id="KW-0732">Signal</keyword>
<dbReference type="Pfam" id="PF02010">
    <property type="entry name" value="REJ"/>
    <property type="match status" value="2"/>
</dbReference>
<keyword evidence="7" id="KW-1015">Disulfide bond</keyword>